<dbReference type="Gene3D" id="2.30.42.10">
    <property type="match status" value="1"/>
</dbReference>
<evidence type="ECO:0000313" key="2">
    <source>
        <dbReference type="EMBL" id="SYX89090.1"/>
    </source>
</evidence>
<feature type="domain" description="PDZ" evidence="1">
    <location>
        <begin position="140"/>
        <end position="234"/>
    </location>
</feature>
<evidence type="ECO:0000313" key="3">
    <source>
        <dbReference type="Proteomes" id="UP000263595"/>
    </source>
</evidence>
<accession>A0A383RPU8</accession>
<dbReference type="RefSeq" id="WP_119139128.1">
    <property type="nucleotide sequence ID" value="NZ_CBCSFL010000009.1"/>
</dbReference>
<dbReference type="OrthoDB" id="6790700at2"/>
<organism evidence="2 3">
    <name type="scientific">Pseudomonas reidholzensis</name>
    <dbReference type="NCBI Taxonomy" id="1785162"/>
    <lineage>
        <taxon>Bacteria</taxon>
        <taxon>Pseudomonadati</taxon>
        <taxon>Pseudomonadota</taxon>
        <taxon>Gammaproteobacteria</taxon>
        <taxon>Pseudomonadales</taxon>
        <taxon>Pseudomonadaceae</taxon>
        <taxon>Pseudomonas</taxon>
    </lineage>
</organism>
<dbReference type="Proteomes" id="UP000263595">
    <property type="component" value="Unassembled WGS sequence"/>
</dbReference>
<evidence type="ECO:0000259" key="1">
    <source>
        <dbReference type="PROSITE" id="PS50106"/>
    </source>
</evidence>
<dbReference type="Pfam" id="PF17820">
    <property type="entry name" value="PDZ_6"/>
    <property type="match status" value="1"/>
</dbReference>
<dbReference type="PROSITE" id="PS51257">
    <property type="entry name" value="PROKAR_LIPOPROTEIN"/>
    <property type="match status" value="1"/>
</dbReference>
<dbReference type="SMART" id="SM00228">
    <property type="entry name" value="PDZ"/>
    <property type="match status" value="1"/>
</dbReference>
<protein>
    <recommendedName>
        <fullName evidence="1">PDZ domain-containing protein</fullName>
    </recommendedName>
</protein>
<sequence>MANLLVKGARLLVVGAAVSSLQGCMLDPAGIGLTLAQAAYTPDDPEPIDHLTPLKDMYRGQDCPQLARTDGVLRTTLAQPGEHAVVPTALEAIRQVKAEKGCPAGAEVAATVAPTTAPAVNTAPAASTAPTANAAPLSANVAPPTSGRGWLGASLLPADKLHDVLVRDLGLPDGHGVLVTGVIPGSAAAQAGIKAADVIQSIDGQVFDQTTQLVAYLASTKAGSPVTLKLWRNRSSVSLVATLSGTQPPPIYAATGSHIYCFASAMPGTLIPGGGSYWLSTPFALPGATASNAAERGKVVGQQFKQYLLSQGVNPATVKEAFGICSQGIGNANTFLEAEENARKHPTFLATNSTSVKLLWQP</sequence>
<dbReference type="EMBL" id="UNOZ01000007">
    <property type="protein sequence ID" value="SYX89090.1"/>
    <property type="molecule type" value="Genomic_DNA"/>
</dbReference>
<name>A0A383RPU8_9PSED</name>
<keyword evidence="3" id="KW-1185">Reference proteome</keyword>
<dbReference type="InterPro" id="IPR001478">
    <property type="entry name" value="PDZ"/>
</dbReference>
<dbReference type="InterPro" id="IPR041489">
    <property type="entry name" value="PDZ_6"/>
</dbReference>
<reference evidence="3" key="1">
    <citation type="submission" date="2018-08" db="EMBL/GenBank/DDBJ databases">
        <authorList>
            <person name="Blom J."/>
        </authorList>
    </citation>
    <scope>NUCLEOTIDE SEQUENCE [LARGE SCALE GENOMIC DNA]</scope>
    <source>
        <strain evidence="3">CCOS 865</strain>
    </source>
</reference>
<dbReference type="PROSITE" id="PS50106">
    <property type="entry name" value="PDZ"/>
    <property type="match status" value="1"/>
</dbReference>
<dbReference type="SUPFAM" id="SSF50156">
    <property type="entry name" value="PDZ domain-like"/>
    <property type="match status" value="1"/>
</dbReference>
<proteinExistence type="predicted"/>
<gene>
    <name evidence="2" type="ORF">CCOS865_01330</name>
</gene>
<dbReference type="InterPro" id="IPR036034">
    <property type="entry name" value="PDZ_sf"/>
</dbReference>
<dbReference type="AlphaFoldDB" id="A0A383RPU8"/>